<dbReference type="Pfam" id="PF07914">
    <property type="entry name" value="DUF1679"/>
    <property type="match status" value="1"/>
</dbReference>
<evidence type="ECO:0000313" key="2">
    <source>
        <dbReference type="EMBL" id="VDN22498.1"/>
    </source>
</evidence>
<dbReference type="InterPro" id="IPR052961">
    <property type="entry name" value="Oxido-Kinase-like_Enzymes"/>
</dbReference>
<gene>
    <name evidence="2" type="ORF">GPUH_LOCUS13542</name>
</gene>
<protein>
    <submittedName>
        <fullName evidence="4">CHK domain-containing protein</fullName>
    </submittedName>
</protein>
<dbReference type="WBParaSite" id="GPUH_0001355701-mRNA-1">
    <property type="protein sequence ID" value="GPUH_0001355701-mRNA-1"/>
    <property type="gene ID" value="GPUH_0001355701"/>
</dbReference>
<evidence type="ECO:0000259" key="1">
    <source>
        <dbReference type="SMART" id="SM00587"/>
    </source>
</evidence>
<dbReference type="SMART" id="SM00587">
    <property type="entry name" value="CHK"/>
    <property type="match status" value="1"/>
</dbReference>
<reference evidence="4" key="1">
    <citation type="submission" date="2016-06" db="UniProtKB">
        <authorList>
            <consortium name="WormBaseParasite"/>
        </authorList>
    </citation>
    <scope>IDENTIFICATION</scope>
</reference>
<dbReference type="InterPro" id="IPR015897">
    <property type="entry name" value="CHK_kinase-like"/>
</dbReference>
<accession>A0A183DXV1</accession>
<name>A0A183DXV1_9BILA</name>
<dbReference type="AlphaFoldDB" id="A0A183DXV1"/>
<organism evidence="4">
    <name type="scientific">Gongylonema pulchrum</name>
    <dbReference type="NCBI Taxonomy" id="637853"/>
    <lineage>
        <taxon>Eukaryota</taxon>
        <taxon>Metazoa</taxon>
        <taxon>Ecdysozoa</taxon>
        <taxon>Nematoda</taxon>
        <taxon>Chromadorea</taxon>
        <taxon>Rhabditida</taxon>
        <taxon>Spirurina</taxon>
        <taxon>Spiruromorpha</taxon>
        <taxon>Spiruroidea</taxon>
        <taxon>Gongylonematidae</taxon>
        <taxon>Gongylonema</taxon>
    </lineage>
</organism>
<proteinExistence type="predicted"/>
<dbReference type="SUPFAM" id="SSF56112">
    <property type="entry name" value="Protein kinase-like (PK-like)"/>
    <property type="match status" value="1"/>
</dbReference>
<dbReference type="PANTHER" id="PTHR23020">
    <property type="entry name" value="UNCHARACTERIZED NUCLEAR HORMONE RECEPTOR-RELATED"/>
    <property type="match status" value="1"/>
</dbReference>
<dbReference type="OrthoDB" id="5777157at2759"/>
<evidence type="ECO:0000313" key="4">
    <source>
        <dbReference type="WBParaSite" id="GPUH_0001355701-mRNA-1"/>
    </source>
</evidence>
<keyword evidence="3" id="KW-1185">Reference proteome</keyword>
<dbReference type="Gene3D" id="3.90.1200.10">
    <property type="match status" value="1"/>
</dbReference>
<dbReference type="InterPro" id="IPR012877">
    <property type="entry name" value="Dhs-27"/>
</dbReference>
<sequence length="234" mass="27277">MVQRSNFEVLVPRCCVLENSTQQQLGLIIMEDLGAEVQPIASDKTLTASELYQIFDAIAQLHAVSLKTNHWKTLKFPKMADICKKRNILKEMLAYVKTPEVMRDEKLAECIHEIDELADDIFDYTKRDDICEFFGIVPVLVHGDLWTANLLWKRKNSVHELTAIIDWQVCHSGCAAEDLTRIMCCSLDAQERRFYWERHIDHYYRLLTDKLGHIPPFTAYQVQNILTFKLFKNI</sequence>
<dbReference type="PANTHER" id="PTHR23020:SF41">
    <property type="entry name" value="AMINOGLYCOSIDE PHOSPHOTRANSFERASE DOMAIN-CONTAINING PROTEIN"/>
    <property type="match status" value="1"/>
</dbReference>
<reference evidence="2 3" key="2">
    <citation type="submission" date="2018-11" db="EMBL/GenBank/DDBJ databases">
        <authorList>
            <consortium name="Pathogen Informatics"/>
        </authorList>
    </citation>
    <scope>NUCLEOTIDE SEQUENCE [LARGE SCALE GENOMIC DNA]</scope>
</reference>
<feature type="domain" description="CHK kinase-like" evidence="1">
    <location>
        <begin position="28"/>
        <end position="213"/>
    </location>
</feature>
<dbReference type="Proteomes" id="UP000271098">
    <property type="component" value="Unassembled WGS sequence"/>
</dbReference>
<dbReference type="InterPro" id="IPR011009">
    <property type="entry name" value="Kinase-like_dom_sf"/>
</dbReference>
<dbReference type="EMBL" id="UYRT01080316">
    <property type="protein sequence ID" value="VDN22498.1"/>
    <property type="molecule type" value="Genomic_DNA"/>
</dbReference>
<evidence type="ECO:0000313" key="3">
    <source>
        <dbReference type="Proteomes" id="UP000271098"/>
    </source>
</evidence>